<sequence>MSGKNTFSSPCQSAAMSMILLTPFGFCPEKLRSRLHSSVMAETHRTKTENSFKSFCEWNCANKKMGKKGSVSGKGAESTKGEKGTVGENGLPGIWRPTGKKGVGPTYGRKMMTGHLSSKGINVSEARVGEALATVNPRYHHLRQQGSRNFNPVPHQADHFGHKIHLDQNEKNVWFEVCLDELQNHEFQKMGEISCNEVKLHESRNKVQLVFIVIHNGFKELSHQTGLFDAAR</sequence>
<dbReference type="Proteomes" id="UP000507470">
    <property type="component" value="Unassembled WGS sequence"/>
</dbReference>
<evidence type="ECO:0000313" key="2">
    <source>
        <dbReference type="EMBL" id="CAC5420888.1"/>
    </source>
</evidence>
<gene>
    <name evidence="2" type="ORF">MCOR_53068</name>
</gene>
<organism evidence="2 3">
    <name type="scientific">Mytilus coruscus</name>
    <name type="common">Sea mussel</name>
    <dbReference type="NCBI Taxonomy" id="42192"/>
    <lineage>
        <taxon>Eukaryota</taxon>
        <taxon>Metazoa</taxon>
        <taxon>Spiralia</taxon>
        <taxon>Lophotrochozoa</taxon>
        <taxon>Mollusca</taxon>
        <taxon>Bivalvia</taxon>
        <taxon>Autobranchia</taxon>
        <taxon>Pteriomorphia</taxon>
        <taxon>Mytilida</taxon>
        <taxon>Mytiloidea</taxon>
        <taxon>Mytilidae</taxon>
        <taxon>Mytilinae</taxon>
        <taxon>Mytilus</taxon>
    </lineage>
</organism>
<evidence type="ECO:0000256" key="1">
    <source>
        <dbReference type="SAM" id="MobiDB-lite"/>
    </source>
</evidence>
<reference evidence="2 3" key="1">
    <citation type="submission" date="2020-06" db="EMBL/GenBank/DDBJ databases">
        <authorList>
            <person name="Li R."/>
            <person name="Bekaert M."/>
        </authorList>
    </citation>
    <scope>NUCLEOTIDE SEQUENCE [LARGE SCALE GENOMIC DNA]</scope>
    <source>
        <strain evidence="3">wild</strain>
    </source>
</reference>
<keyword evidence="3" id="KW-1185">Reference proteome</keyword>
<dbReference type="AlphaFoldDB" id="A0A6J8EKB8"/>
<name>A0A6J8EKB8_MYTCO</name>
<accession>A0A6J8EKB8</accession>
<dbReference type="EMBL" id="CACVKT020009191">
    <property type="protein sequence ID" value="CAC5420888.1"/>
    <property type="molecule type" value="Genomic_DNA"/>
</dbReference>
<proteinExistence type="predicted"/>
<feature type="region of interest" description="Disordered" evidence="1">
    <location>
        <begin position="65"/>
        <end position="103"/>
    </location>
</feature>
<evidence type="ECO:0000313" key="3">
    <source>
        <dbReference type="Proteomes" id="UP000507470"/>
    </source>
</evidence>
<protein>
    <submittedName>
        <fullName evidence="2">Uncharacterized protein</fullName>
    </submittedName>
</protein>